<feature type="signal peptide" evidence="3">
    <location>
        <begin position="1"/>
        <end position="23"/>
    </location>
</feature>
<proteinExistence type="predicted"/>
<feature type="chain" id="PRO_5045346307" description="Ku domain-containing protein" evidence="3">
    <location>
        <begin position="24"/>
        <end position="225"/>
    </location>
</feature>
<reference evidence="5" key="1">
    <citation type="submission" date="2021-10" db="EMBL/GenBank/DDBJ databases">
        <title>Streptomyces nigrumlapis sp.nov.,an antimicrobial producing actinobacterium isolated from Black Gobi rocks.</title>
        <authorList>
            <person name="Wen Y."/>
            <person name="Zhang W."/>
            <person name="Liu X.G."/>
        </authorList>
    </citation>
    <scope>NUCLEOTIDE SEQUENCE</scope>
    <source>
        <strain evidence="5">ST13-2-2</strain>
    </source>
</reference>
<dbReference type="EMBL" id="CP086322">
    <property type="protein sequence ID" value="UQA97125.1"/>
    <property type="molecule type" value="Genomic_DNA"/>
</dbReference>
<keyword evidence="2" id="KW-0233">DNA recombination</keyword>
<dbReference type="Pfam" id="PF02735">
    <property type="entry name" value="Ku"/>
    <property type="match status" value="1"/>
</dbReference>
<dbReference type="InterPro" id="IPR006164">
    <property type="entry name" value="DNA_bd_Ku70/Ku80"/>
</dbReference>
<protein>
    <recommendedName>
        <fullName evidence="4">Ku domain-containing protein</fullName>
    </recommendedName>
</protein>
<feature type="domain" description="Ku" evidence="4">
    <location>
        <begin position="53"/>
        <end position="182"/>
    </location>
</feature>
<keyword evidence="3" id="KW-0732">Signal</keyword>
<dbReference type="SMART" id="SM00559">
    <property type="entry name" value="Ku78"/>
    <property type="match status" value="1"/>
</dbReference>
<sequence length="225" mass="24119">MAQTIAKRTITWGLVTIPVTVHAATAPHPVPLHQVHTRCGGGRIRLRRVCEREGVDVPFDQVARGYDAGDGRVVVLSEDDLADLPLPTSPRAIEVLAFVAADRIDPLLLHKPYYLGSDPTTARPYALLRDAMHESSLAAVVRVALRNRESLALLRARGETIAMQTLLCSLVNPLVGNDGVGSTRGTACLADGDDPGVVMVAAEAGAAGGLRSARRCARRRSRRRP</sequence>
<keyword evidence="6" id="KW-1185">Reference proteome</keyword>
<keyword evidence="1" id="KW-0238">DNA-binding</keyword>
<evidence type="ECO:0000313" key="5">
    <source>
        <dbReference type="EMBL" id="UQA97125.1"/>
    </source>
</evidence>
<evidence type="ECO:0000259" key="4">
    <source>
        <dbReference type="SMART" id="SM00559"/>
    </source>
</evidence>
<evidence type="ECO:0000256" key="3">
    <source>
        <dbReference type="SAM" id="SignalP"/>
    </source>
</evidence>
<gene>
    <name evidence="5" type="ORF">K9S39_39375</name>
</gene>
<dbReference type="Proteomes" id="UP000830115">
    <property type="component" value="Chromosome"/>
</dbReference>
<dbReference type="Gene3D" id="2.40.290.10">
    <property type="match status" value="1"/>
</dbReference>
<name>A0ABY4MHI6_9ACTN</name>
<accession>A0ABY4MHI6</accession>
<evidence type="ECO:0000313" key="6">
    <source>
        <dbReference type="Proteomes" id="UP000830115"/>
    </source>
</evidence>
<dbReference type="SUPFAM" id="SSF100939">
    <property type="entry name" value="SPOC domain-like"/>
    <property type="match status" value="1"/>
</dbReference>
<dbReference type="InterPro" id="IPR009187">
    <property type="entry name" value="Prok_Ku"/>
</dbReference>
<dbReference type="PANTHER" id="PTHR41251">
    <property type="entry name" value="NON-HOMOLOGOUS END JOINING PROTEIN KU"/>
    <property type="match status" value="1"/>
</dbReference>
<organism evidence="5 6">
    <name type="scientific">Streptomyces halobius</name>
    <dbReference type="NCBI Taxonomy" id="2879846"/>
    <lineage>
        <taxon>Bacteria</taxon>
        <taxon>Bacillati</taxon>
        <taxon>Actinomycetota</taxon>
        <taxon>Actinomycetes</taxon>
        <taxon>Kitasatosporales</taxon>
        <taxon>Streptomycetaceae</taxon>
        <taxon>Streptomyces</taxon>
    </lineage>
</organism>
<dbReference type="InterPro" id="IPR016194">
    <property type="entry name" value="SPOC-like_C_dom_sf"/>
</dbReference>
<evidence type="ECO:0000256" key="1">
    <source>
        <dbReference type="ARBA" id="ARBA00023125"/>
    </source>
</evidence>
<evidence type="ECO:0000256" key="2">
    <source>
        <dbReference type="ARBA" id="ARBA00023172"/>
    </source>
</evidence>
<dbReference type="PANTHER" id="PTHR41251:SF1">
    <property type="entry name" value="NON-HOMOLOGOUS END JOINING PROTEIN KU"/>
    <property type="match status" value="1"/>
</dbReference>
<dbReference type="RefSeq" id="WP_248868034.1">
    <property type="nucleotide sequence ID" value="NZ_CP086322.1"/>
</dbReference>